<dbReference type="RefSeq" id="WP_045465267.1">
    <property type="nucleotide sequence ID" value="NZ_BBLT01000006.1"/>
</dbReference>
<proteinExistence type="predicted"/>
<dbReference type="AlphaFoldDB" id="A0A098LHZ4"/>
<dbReference type="eggNOG" id="ENOG503318S">
    <property type="taxonomic scope" value="Bacteria"/>
</dbReference>
<protein>
    <submittedName>
        <fullName evidence="1">Uncharacterized protein</fullName>
    </submittedName>
</protein>
<organism evidence="1 2">
    <name type="scientific">Sporocytophaga myxococcoides</name>
    <dbReference type="NCBI Taxonomy" id="153721"/>
    <lineage>
        <taxon>Bacteria</taxon>
        <taxon>Pseudomonadati</taxon>
        <taxon>Bacteroidota</taxon>
        <taxon>Cytophagia</taxon>
        <taxon>Cytophagales</taxon>
        <taxon>Cytophagaceae</taxon>
        <taxon>Sporocytophaga</taxon>
    </lineage>
</organism>
<evidence type="ECO:0000313" key="1">
    <source>
        <dbReference type="EMBL" id="GAL86074.1"/>
    </source>
</evidence>
<keyword evidence="2" id="KW-1185">Reference proteome</keyword>
<comment type="caution">
    <text evidence="1">The sequence shown here is derived from an EMBL/GenBank/DDBJ whole genome shotgun (WGS) entry which is preliminary data.</text>
</comment>
<dbReference type="Proteomes" id="UP000030185">
    <property type="component" value="Unassembled WGS sequence"/>
</dbReference>
<evidence type="ECO:0000313" key="2">
    <source>
        <dbReference type="Proteomes" id="UP000030185"/>
    </source>
</evidence>
<reference evidence="1 2" key="1">
    <citation type="submission" date="2014-09" db="EMBL/GenBank/DDBJ databases">
        <title>Sporocytophaga myxococcoides PG-01 genome sequencing.</title>
        <authorList>
            <person name="Liu L."/>
            <person name="Gao P.J."/>
            <person name="Chen G.J."/>
            <person name="Wang L.S."/>
        </authorList>
    </citation>
    <scope>NUCLEOTIDE SEQUENCE [LARGE SCALE GENOMIC DNA]</scope>
    <source>
        <strain evidence="1 2">PG-01</strain>
    </source>
</reference>
<gene>
    <name evidence="1" type="ORF">MYP_3303</name>
</gene>
<dbReference type="OrthoDB" id="789445at2"/>
<name>A0A098LHZ4_9BACT</name>
<accession>A0A098LHZ4</accession>
<dbReference type="EMBL" id="BBLT01000006">
    <property type="protein sequence ID" value="GAL86074.1"/>
    <property type="molecule type" value="Genomic_DNA"/>
</dbReference>
<sequence>MSQLNELIEKLEKLENEFLQSSLRIINAGDKKIYSMDLLSTAVNNRALQITKGFVSLARENNYICAVPLIRLQLDNVLRFFATTLVSNYDDLFIHYLEGNPINRYRDSKGNLLTDNYLARSLEKIFPGTLKLYSTTSGYIHLSEKHFFANIKEEDRKIQMAVGASVHNFSESDKTDFVKTMIEVSNLVIIILEQWKHRKEFISKN</sequence>